<evidence type="ECO:0000313" key="8">
    <source>
        <dbReference type="EMBL" id="CAL4061023.1"/>
    </source>
</evidence>
<feature type="non-terminal residue" evidence="8">
    <location>
        <position position="699"/>
    </location>
</feature>
<dbReference type="FunFam" id="1.10.10.60:FF:000019">
    <property type="entry name" value="Ligand-dependent corepressor isoform 1"/>
    <property type="match status" value="4"/>
</dbReference>
<feature type="DNA-binding region" description="H-T-H motif" evidence="4">
    <location>
        <begin position="500"/>
        <end position="520"/>
    </location>
</feature>
<evidence type="ECO:0000313" key="9">
    <source>
        <dbReference type="Proteomes" id="UP001497623"/>
    </source>
</evidence>
<feature type="region of interest" description="Disordered" evidence="5">
    <location>
        <begin position="404"/>
        <end position="424"/>
    </location>
</feature>
<dbReference type="PROSITE" id="PS50960">
    <property type="entry name" value="HTH_PSQ"/>
    <property type="match status" value="2"/>
</dbReference>
<dbReference type="AlphaFoldDB" id="A0AAV2PN46"/>
<keyword evidence="2 4" id="KW-0238">DNA-binding</keyword>
<dbReference type="Pfam" id="PF05225">
    <property type="entry name" value="HTH_psq"/>
    <property type="match status" value="4"/>
</dbReference>
<dbReference type="EMBL" id="CAXKWB010000497">
    <property type="protein sequence ID" value="CAL4061023.1"/>
    <property type="molecule type" value="Genomic_DNA"/>
</dbReference>
<feature type="compositionally biased region" description="Low complexity" evidence="5">
    <location>
        <begin position="672"/>
        <end position="692"/>
    </location>
</feature>
<evidence type="ECO:0000259" key="7">
    <source>
        <dbReference type="PROSITE" id="PS50960"/>
    </source>
</evidence>
<keyword evidence="9" id="KW-1185">Reference proteome</keyword>
<dbReference type="CDD" id="cd18315">
    <property type="entry name" value="BTB_POZ_BAB-like"/>
    <property type="match status" value="1"/>
</dbReference>
<gene>
    <name evidence="8" type="ORF">MNOR_LOCUS1773</name>
</gene>
<dbReference type="SUPFAM" id="SSF54695">
    <property type="entry name" value="POZ domain"/>
    <property type="match status" value="1"/>
</dbReference>
<evidence type="ECO:0000256" key="1">
    <source>
        <dbReference type="ARBA" id="ARBA00004123"/>
    </source>
</evidence>
<evidence type="ECO:0000256" key="5">
    <source>
        <dbReference type="SAM" id="MobiDB-lite"/>
    </source>
</evidence>
<feature type="DNA-binding region" description="H-T-H motif" evidence="4">
    <location>
        <begin position="554"/>
        <end position="574"/>
    </location>
</feature>
<dbReference type="InterPro" id="IPR007889">
    <property type="entry name" value="HTH_Psq"/>
</dbReference>
<organism evidence="8 9">
    <name type="scientific">Meganyctiphanes norvegica</name>
    <name type="common">Northern krill</name>
    <name type="synonym">Thysanopoda norvegica</name>
    <dbReference type="NCBI Taxonomy" id="48144"/>
    <lineage>
        <taxon>Eukaryota</taxon>
        <taxon>Metazoa</taxon>
        <taxon>Ecdysozoa</taxon>
        <taxon>Arthropoda</taxon>
        <taxon>Crustacea</taxon>
        <taxon>Multicrustacea</taxon>
        <taxon>Malacostraca</taxon>
        <taxon>Eumalacostraca</taxon>
        <taxon>Eucarida</taxon>
        <taxon>Euphausiacea</taxon>
        <taxon>Euphausiidae</taxon>
        <taxon>Meganyctiphanes</taxon>
    </lineage>
</organism>
<dbReference type="PANTHER" id="PTHR23110">
    <property type="entry name" value="BTB DOMAIN TRANSCRIPTION FACTOR"/>
    <property type="match status" value="1"/>
</dbReference>
<evidence type="ECO:0000256" key="4">
    <source>
        <dbReference type="PROSITE-ProRule" id="PRU00320"/>
    </source>
</evidence>
<feature type="compositionally biased region" description="Low complexity" evidence="5">
    <location>
        <begin position="157"/>
        <end position="169"/>
    </location>
</feature>
<name>A0AAV2PN46_MEGNR</name>
<dbReference type="Gene3D" id="1.10.10.60">
    <property type="entry name" value="Homeodomain-like"/>
    <property type="match status" value="4"/>
</dbReference>
<feature type="compositionally biased region" description="Pro residues" evidence="5">
    <location>
        <begin position="311"/>
        <end position="325"/>
    </location>
</feature>
<dbReference type="GO" id="GO:0003677">
    <property type="term" value="F:DNA binding"/>
    <property type="evidence" value="ECO:0007669"/>
    <property type="project" value="UniProtKB-UniRule"/>
</dbReference>
<feature type="compositionally biased region" description="Polar residues" evidence="5">
    <location>
        <begin position="404"/>
        <end position="416"/>
    </location>
</feature>
<feature type="compositionally biased region" description="Polar residues" evidence="5">
    <location>
        <begin position="209"/>
        <end position="222"/>
    </location>
</feature>
<reference evidence="8 9" key="1">
    <citation type="submission" date="2024-05" db="EMBL/GenBank/DDBJ databases">
        <authorList>
            <person name="Wallberg A."/>
        </authorList>
    </citation>
    <scope>NUCLEOTIDE SEQUENCE [LARGE SCALE GENOMIC DNA]</scope>
</reference>
<feature type="compositionally biased region" description="Basic and acidic residues" evidence="5">
    <location>
        <begin position="224"/>
        <end position="243"/>
    </location>
</feature>
<dbReference type="InterPro" id="IPR000210">
    <property type="entry name" value="BTB/POZ_dom"/>
</dbReference>
<feature type="domain" description="HTH psq-type" evidence="7">
    <location>
        <begin position="472"/>
        <end position="524"/>
    </location>
</feature>
<dbReference type="Pfam" id="PF00651">
    <property type="entry name" value="BTB"/>
    <property type="match status" value="1"/>
</dbReference>
<dbReference type="PANTHER" id="PTHR23110:SF109">
    <property type="entry name" value="FI07618P-RELATED"/>
    <property type="match status" value="1"/>
</dbReference>
<dbReference type="Proteomes" id="UP001497623">
    <property type="component" value="Unassembled WGS sequence"/>
</dbReference>
<evidence type="ECO:0000259" key="6">
    <source>
        <dbReference type="PROSITE" id="PS50097"/>
    </source>
</evidence>
<proteinExistence type="predicted"/>
<dbReference type="SMART" id="SM00225">
    <property type="entry name" value="BTB"/>
    <property type="match status" value="1"/>
</dbReference>
<feature type="domain" description="BTB" evidence="6">
    <location>
        <begin position="57"/>
        <end position="124"/>
    </location>
</feature>
<evidence type="ECO:0000256" key="2">
    <source>
        <dbReference type="ARBA" id="ARBA00023125"/>
    </source>
</evidence>
<sequence>MNKNLAMSGTPPSAGGGGSGAAAVAAAAADHFCLRWNNYQTNMTAVFDQLLQEEVFVDVTLSCEGGAQLRAHKVVLAACSPYFQAVLQNNPCKHPIVILPRDVVFTDLRAIIEFVYRGEIDVAQEQINSLLAAADTLKIKGLCEVGDDPSHVPPGFTSTPSTPRQQPQQHASPRGRPPFIRGRFNTSYRPRGRPPLYGRHRYDQRDQRQTQMSSSAPSTPTLAQRRELHHDHDQTSKRIKTELEDSQGSSGGNSGMVGSNIPTPEAASPHQPPHPHYIHNGGAPTVPPPVSHAPPAAHAHHGPSLATHPPQAHPPAAHAPPPLPELGPSVGLPQPETISLKYFAPSLCLGYEGPGTSHGAGYDAGYGAYPKTEADQHIPADGSDPSNQRMTVTPELLGLMPSNSAPSYHSSDTENLSGAPMSGRKLWTDEDMDKALDALRNSAMSLSRAAHVYGIPATTLWQRAHRMGIETPKKEGPNKTWSEHDLAGALEELRSGRMSANRASKEFGIPNSTLYKIARKEGIKLSSPFSAIQPSWNPEDLAKALESIRGGMSVQKAATEFGIPTGTLYGRCRREGIELSKYQGVPWSEEDMKDALEAVRVGEMSINQAAIHFNLPYSSLYGRFKRGKYEDGLPHQDFLHQEMTVEHYPGDQSGAGTPQNQQQHTPPPMPPQTQSGVQQQAPLPQPQQQLSGGPPPENY</sequence>
<dbReference type="PROSITE" id="PS50097">
    <property type="entry name" value="BTB"/>
    <property type="match status" value="1"/>
</dbReference>
<feature type="domain" description="HTH psq-type" evidence="7">
    <location>
        <begin position="535"/>
        <end position="578"/>
    </location>
</feature>
<protein>
    <recommendedName>
        <fullName evidence="10">Protein bric-a-brac 1</fullName>
    </recommendedName>
</protein>
<comment type="subcellular location">
    <subcellularLocation>
        <location evidence="1 4">Nucleus</location>
    </subcellularLocation>
</comment>
<dbReference type="InterPro" id="IPR009057">
    <property type="entry name" value="Homeodomain-like_sf"/>
</dbReference>
<feature type="region of interest" description="Disordered" evidence="5">
    <location>
        <begin position="647"/>
        <end position="699"/>
    </location>
</feature>
<evidence type="ECO:0000256" key="3">
    <source>
        <dbReference type="ARBA" id="ARBA00023242"/>
    </source>
</evidence>
<feature type="compositionally biased region" description="Low complexity" evidence="5">
    <location>
        <begin position="293"/>
        <end position="310"/>
    </location>
</feature>
<evidence type="ECO:0008006" key="10">
    <source>
        <dbReference type="Google" id="ProtNLM"/>
    </source>
</evidence>
<dbReference type="SUPFAM" id="SSF46689">
    <property type="entry name" value="Homeodomain-like"/>
    <property type="match status" value="4"/>
</dbReference>
<feature type="region of interest" description="Disordered" evidence="5">
    <location>
        <begin position="148"/>
        <end position="332"/>
    </location>
</feature>
<dbReference type="GO" id="GO:0005634">
    <property type="term" value="C:nucleus"/>
    <property type="evidence" value="ECO:0007669"/>
    <property type="project" value="UniProtKB-SubCell"/>
</dbReference>
<keyword evidence="3 4" id="KW-0539">Nucleus</keyword>
<dbReference type="GO" id="GO:0006357">
    <property type="term" value="P:regulation of transcription by RNA polymerase II"/>
    <property type="evidence" value="ECO:0007669"/>
    <property type="project" value="TreeGrafter"/>
</dbReference>
<accession>A0AAV2PN46</accession>
<dbReference type="InterPro" id="IPR011333">
    <property type="entry name" value="SKP1/BTB/POZ_sf"/>
</dbReference>
<dbReference type="Gene3D" id="3.30.710.10">
    <property type="entry name" value="Potassium Channel Kv1.1, Chain A"/>
    <property type="match status" value="1"/>
</dbReference>
<dbReference type="InterPro" id="IPR051095">
    <property type="entry name" value="Dros_DevTransReg"/>
</dbReference>
<comment type="caution">
    <text evidence="8">The sequence shown here is derived from an EMBL/GenBank/DDBJ whole genome shotgun (WGS) entry which is preliminary data.</text>
</comment>